<dbReference type="Gene3D" id="3.90.550.10">
    <property type="entry name" value="Spore Coat Polysaccharide Biosynthesis Protein SpsA, Chain A"/>
    <property type="match status" value="1"/>
</dbReference>
<dbReference type="PANTHER" id="PTHR43630">
    <property type="entry name" value="POLY-BETA-1,6-N-ACETYL-D-GLUCOSAMINE SYNTHASE"/>
    <property type="match status" value="1"/>
</dbReference>
<keyword evidence="1" id="KW-0808">Transferase</keyword>
<dbReference type="InterPro" id="IPR029044">
    <property type="entry name" value="Nucleotide-diphossugar_trans"/>
</dbReference>
<evidence type="ECO:0000313" key="2">
    <source>
        <dbReference type="Proteomes" id="UP000183843"/>
    </source>
</evidence>
<dbReference type="Pfam" id="PF13704">
    <property type="entry name" value="Glyco_tranf_2_4"/>
    <property type="match status" value="1"/>
</dbReference>
<gene>
    <name evidence="1" type="ORF">SAMN05216587_11249</name>
</gene>
<reference evidence="1 2" key="1">
    <citation type="submission" date="2016-10" db="EMBL/GenBank/DDBJ databases">
        <authorList>
            <person name="de Groot N.N."/>
        </authorList>
    </citation>
    <scope>NUCLEOTIDE SEQUENCE [LARGE SCALE GENOMIC DNA]</scope>
    <source>
        <strain evidence="1 2">L14</strain>
    </source>
</reference>
<dbReference type="PANTHER" id="PTHR43630:SF2">
    <property type="entry name" value="GLYCOSYLTRANSFERASE"/>
    <property type="match status" value="1"/>
</dbReference>
<dbReference type="GO" id="GO:0016740">
    <property type="term" value="F:transferase activity"/>
    <property type="evidence" value="ECO:0007669"/>
    <property type="project" value="UniProtKB-KW"/>
</dbReference>
<sequence length="541" mass="61686">MQPEKRKIIVVTITRIESDIIESFVRHTLTFADEIIIYDNGSTDGTQEILDELCAEGLPLVVQRQTGNVEFNHGECMTCLCFAARKHQADLIVPLDVDEFLVNTANTTSVKEILADIKADEVVIIPLVEYKLPQEYHGESFLPWHECLRVCTTTGECNFSPKCIVGGGMVKEGFSLAQGCHYAMQQGKKLPYRQLPFLHLAHFHYRSEVRYQAKTILGWLGTVCKYGLHTLICDYMKKNYQHMLDGCNNYVNQGGKILDESIDLRGFCSSAEVRYADLIKVNLLRTVMEEAQLLAASYVAEKAKRTETTVDILVPFWGVQEELSRILSQIDKQTYPWWKLWVLCLSDAVPEIQAKGNFSFEVVDFSHTAAREQLWGRLAGDYTFWFMPGRSITRHHISQLVTTVLMNGYKWHLVIMQQRGRGDVMDRLVPADSVFAHCNAGVFWQEFASRDWDGAAALQNTLIPSKLQQGARGCFIEALTSPVVDYQKIWRGLLTDSADVSEQEICLFFYRQETVADRLYQQAARENRRAATFSEQIMKIL</sequence>
<organism evidence="1 2">
    <name type="scientific">Selenomonas ruminantium</name>
    <dbReference type="NCBI Taxonomy" id="971"/>
    <lineage>
        <taxon>Bacteria</taxon>
        <taxon>Bacillati</taxon>
        <taxon>Bacillota</taxon>
        <taxon>Negativicutes</taxon>
        <taxon>Selenomonadales</taxon>
        <taxon>Selenomonadaceae</taxon>
        <taxon>Selenomonas</taxon>
    </lineage>
</organism>
<dbReference type="RefSeq" id="WP_074817002.1">
    <property type="nucleotide sequence ID" value="NZ_FOJX01000012.1"/>
</dbReference>
<dbReference type="EMBL" id="FOJX01000012">
    <property type="protein sequence ID" value="SFB11671.1"/>
    <property type="molecule type" value="Genomic_DNA"/>
</dbReference>
<dbReference type="SUPFAM" id="SSF53448">
    <property type="entry name" value="Nucleotide-diphospho-sugar transferases"/>
    <property type="match status" value="1"/>
</dbReference>
<accession>A0A1I0YEQ1</accession>
<name>A0A1I0YEQ1_SELRU</name>
<proteinExistence type="predicted"/>
<dbReference type="AlphaFoldDB" id="A0A1I0YEQ1"/>
<protein>
    <submittedName>
        <fullName evidence="1">Glycosyl transferase family 2</fullName>
    </submittedName>
</protein>
<dbReference type="Proteomes" id="UP000183843">
    <property type="component" value="Unassembled WGS sequence"/>
</dbReference>
<evidence type="ECO:0000313" key="1">
    <source>
        <dbReference type="EMBL" id="SFB11671.1"/>
    </source>
</evidence>